<sequence length="56" mass="6782">VYEKVRFMSSKKMVELLHIYKAFKIQYLIAMMGNDRRLKPNFDCVNLTYKQKKPPK</sequence>
<evidence type="ECO:0000313" key="1">
    <source>
        <dbReference type="EMBL" id="ETJ40162.1"/>
    </source>
</evidence>
<feature type="non-terminal residue" evidence="1">
    <location>
        <position position="1"/>
    </location>
</feature>
<dbReference type="EMBL" id="AZMM01005934">
    <property type="protein sequence ID" value="ETJ40162.1"/>
    <property type="molecule type" value="Genomic_DNA"/>
</dbReference>
<reference evidence="1" key="1">
    <citation type="submission" date="2013-12" db="EMBL/GenBank/DDBJ databases">
        <title>A Varibaculum cambriense genome reconstructed from a premature infant gut community with otherwise low bacterial novelty that shifts toward anaerobic metabolism during the third week of life.</title>
        <authorList>
            <person name="Brown C.T."/>
            <person name="Sharon I."/>
            <person name="Thomas B.C."/>
            <person name="Castelle C.J."/>
            <person name="Morowitz M.J."/>
            <person name="Banfield J.F."/>
        </authorList>
    </citation>
    <scope>NUCLEOTIDE SEQUENCE</scope>
</reference>
<name>W1YCB9_9ZZZZ</name>
<comment type="caution">
    <text evidence="1">The sequence shown here is derived from an EMBL/GenBank/DDBJ whole genome shotgun (WGS) entry which is preliminary data.</text>
</comment>
<accession>W1YCB9</accession>
<dbReference type="AlphaFoldDB" id="W1YCB9"/>
<protein>
    <submittedName>
        <fullName evidence="1">Uncharacterized protein</fullName>
    </submittedName>
</protein>
<organism evidence="1">
    <name type="scientific">human gut metagenome</name>
    <dbReference type="NCBI Taxonomy" id="408170"/>
    <lineage>
        <taxon>unclassified sequences</taxon>
        <taxon>metagenomes</taxon>
        <taxon>organismal metagenomes</taxon>
    </lineage>
</organism>
<proteinExistence type="predicted"/>
<gene>
    <name evidence="1" type="ORF">Q604_UNBC05934G0001</name>
</gene>